<name>A0A0E9SHG4_ANGAN</name>
<sequence length="11" mass="1299">MKSEFSTQQTL</sequence>
<organism evidence="1">
    <name type="scientific">Anguilla anguilla</name>
    <name type="common">European freshwater eel</name>
    <name type="synonym">Muraena anguilla</name>
    <dbReference type="NCBI Taxonomy" id="7936"/>
    <lineage>
        <taxon>Eukaryota</taxon>
        <taxon>Metazoa</taxon>
        <taxon>Chordata</taxon>
        <taxon>Craniata</taxon>
        <taxon>Vertebrata</taxon>
        <taxon>Euteleostomi</taxon>
        <taxon>Actinopterygii</taxon>
        <taxon>Neopterygii</taxon>
        <taxon>Teleostei</taxon>
        <taxon>Anguilliformes</taxon>
        <taxon>Anguillidae</taxon>
        <taxon>Anguilla</taxon>
    </lineage>
</organism>
<evidence type="ECO:0000313" key="1">
    <source>
        <dbReference type="EMBL" id="JAH40712.1"/>
    </source>
</evidence>
<protein>
    <submittedName>
        <fullName evidence="1">Uncharacterized protein</fullName>
    </submittedName>
</protein>
<dbReference type="EMBL" id="GBXM01067865">
    <property type="protein sequence ID" value="JAH40712.1"/>
    <property type="molecule type" value="Transcribed_RNA"/>
</dbReference>
<reference evidence="1" key="2">
    <citation type="journal article" date="2015" name="Fish Shellfish Immunol.">
        <title>Early steps in the European eel (Anguilla anguilla)-Vibrio vulnificus interaction in the gills: Role of the RtxA13 toxin.</title>
        <authorList>
            <person name="Callol A."/>
            <person name="Pajuelo D."/>
            <person name="Ebbesson L."/>
            <person name="Teles M."/>
            <person name="MacKenzie S."/>
            <person name="Amaro C."/>
        </authorList>
    </citation>
    <scope>NUCLEOTIDE SEQUENCE</scope>
</reference>
<accession>A0A0E9SHG4</accession>
<reference evidence="1" key="1">
    <citation type="submission" date="2014-11" db="EMBL/GenBank/DDBJ databases">
        <authorList>
            <person name="Amaro Gonzalez C."/>
        </authorList>
    </citation>
    <scope>NUCLEOTIDE SEQUENCE</scope>
</reference>
<proteinExistence type="predicted"/>